<gene>
    <name evidence="3" type="ORF">AMAG_04342</name>
</gene>
<protein>
    <submittedName>
        <fullName evidence="3">Uncharacterized protein</fullName>
    </submittedName>
</protein>
<name>A0A0L0S8P1_ALLM3</name>
<feature type="transmembrane region" description="Helical" evidence="2">
    <location>
        <begin position="168"/>
        <end position="193"/>
    </location>
</feature>
<evidence type="ECO:0000256" key="1">
    <source>
        <dbReference type="SAM" id="MobiDB-lite"/>
    </source>
</evidence>
<feature type="compositionally biased region" description="Low complexity" evidence="1">
    <location>
        <begin position="291"/>
        <end position="307"/>
    </location>
</feature>
<feature type="region of interest" description="Disordered" evidence="1">
    <location>
        <begin position="417"/>
        <end position="446"/>
    </location>
</feature>
<dbReference type="Proteomes" id="UP000054350">
    <property type="component" value="Unassembled WGS sequence"/>
</dbReference>
<feature type="region of interest" description="Disordered" evidence="1">
    <location>
        <begin position="464"/>
        <end position="505"/>
    </location>
</feature>
<evidence type="ECO:0000313" key="3">
    <source>
        <dbReference type="EMBL" id="KNE58791.1"/>
    </source>
</evidence>
<sequence>MAAPTPSCVLDPAGVAPADFLNPSVVGAATVQALAQRAPRVYGCVQVTSASTIKWFCATTSPKTELASQGRDQGCSAQLNTTNTACTAAWIETLPGTTSATVPISVVVLGCLEDDKGFACSTSSANANPSARVSCTPRASLAAAAPRSPGSTTDPTTIANAADDNSGLGVGAVVGISIGIVAAVLVGAGLFFWHRRRQQNGPDNKELLDNGNNATASPRGATDTAAAAAATAAPSVGAFGSPRLMEQIDTKNGAPGSPTLLGTAASPFAKPATADTLASAPESSYQPLVPPATSYASSSSINSSRLASPSGASALAAAASPPINPATDVNSVRSAGSASRASIAQVPPQLTAEHMIAHRQQLMQQMQTYTDPDLLVATAQASSAAALASPASLASASPAPFAPVPSSSTSPAQLHAYAPAADSPVAPSPMSQVSLRTDDDITPAGRSPAAAAFSFVAPRASLSMETSLPPLSPTPRASSEPGSPSPRPRPSAAASDASGYSTDEEVYPRPYRTYINMEGAAPPVQAVHLPQFVRDGAGAEAGPVVPALPATIATLSRQRYAVPTEGAPVTYLPLAFGLPLTTPLRSDRANMLCAPKMHLPGYNIDDMVTTYDGMQLTLRELVAQSFAHAARLRQQALAQGQTPQPTLADTLFSSVTRGAPVPLGIVGAAANQAAFVARIMHTLVTDVVVAMTSPLKVADHVAFIKKHLPDLKRDLRMPKAANHRASHASGAAAAAIAADTTPGTVSAHLLFVALDHCLGSPSLVSDLMAYLRPIAAHAAANVTAQFHAHGLAPPAPDTVDELVHAFLDWFLRLKREFPGVGMYCVPADVNVDAQWMVKEGGDGEIVAFTTGYGLWDGAAGQVGYFARVWAKTEVVE</sequence>
<dbReference type="VEuPathDB" id="FungiDB:AMAG_04342"/>
<keyword evidence="4" id="KW-1185">Reference proteome</keyword>
<proteinExistence type="predicted"/>
<reference evidence="3 4" key="1">
    <citation type="submission" date="2009-11" db="EMBL/GenBank/DDBJ databases">
        <title>Annotation of Allomyces macrogynus ATCC 38327.</title>
        <authorList>
            <consortium name="The Broad Institute Genome Sequencing Platform"/>
            <person name="Russ C."/>
            <person name="Cuomo C."/>
            <person name="Burger G."/>
            <person name="Gray M.W."/>
            <person name="Holland P.W.H."/>
            <person name="King N."/>
            <person name="Lang F.B.F."/>
            <person name="Roger A.J."/>
            <person name="Ruiz-Trillo I."/>
            <person name="Young S.K."/>
            <person name="Zeng Q."/>
            <person name="Gargeya S."/>
            <person name="Fitzgerald M."/>
            <person name="Haas B."/>
            <person name="Abouelleil A."/>
            <person name="Alvarado L."/>
            <person name="Arachchi H.M."/>
            <person name="Berlin A."/>
            <person name="Chapman S.B."/>
            <person name="Gearin G."/>
            <person name="Goldberg J."/>
            <person name="Griggs A."/>
            <person name="Gujja S."/>
            <person name="Hansen M."/>
            <person name="Heiman D."/>
            <person name="Howarth C."/>
            <person name="Larimer J."/>
            <person name="Lui A."/>
            <person name="MacDonald P.J.P."/>
            <person name="McCowen C."/>
            <person name="Montmayeur A."/>
            <person name="Murphy C."/>
            <person name="Neiman D."/>
            <person name="Pearson M."/>
            <person name="Priest M."/>
            <person name="Roberts A."/>
            <person name="Saif S."/>
            <person name="Shea T."/>
            <person name="Sisk P."/>
            <person name="Stolte C."/>
            <person name="Sykes S."/>
            <person name="Wortman J."/>
            <person name="Nusbaum C."/>
            <person name="Birren B."/>
        </authorList>
    </citation>
    <scope>NUCLEOTIDE SEQUENCE [LARGE SCALE GENOMIC DNA]</scope>
    <source>
        <strain evidence="3 4">ATCC 38327</strain>
    </source>
</reference>
<evidence type="ECO:0000256" key="2">
    <source>
        <dbReference type="SAM" id="Phobius"/>
    </source>
</evidence>
<accession>A0A0L0S8P1</accession>
<dbReference type="AlphaFoldDB" id="A0A0L0S8P1"/>
<keyword evidence="2" id="KW-1133">Transmembrane helix</keyword>
<organism evidence="3 4">
    <name type="scientific">Allomyces macrogynus (strain ATCC 38327)</name>
    <name type="common">Allomyces javanicus var. macrogynus</name>
    <dbReference type="NCBI Taxonomy" id="578462"/>
    <lineage>
        <taxon>Eukaryota</taxon>
        <taxon>Fungi</taxon>
        <taxon>Fungi incertae sedis</taxon>
        <taxon>Blastocladiomycota</taxon>
        <taxon>Blastocladiomycetes</taxon>
        <taxon>Blastocladiales</taxon>
        <taxon>Blastocladiaceae</taxon>
        <taxon>Allomyces</taxon>
    </lineage>
</organism>
<dbReference type="OrthoDB" id="5578914at2759"/>
<reference evidence="4" key="2">
    <citation type="submission" date="2009-11" db="EMBL/GenBank/DDBJ databases">
        <title>The Genome Sequence of Allomyces macrogynus strain ATCC 38327.</title>
        <authorList>
            <consortium name="The Broad Institute Genome Sequencing Platform"/>
            <person name="Russ C."/>
            <person name="Cuomo C."/>
            <person name="Shea T."/>
            <person name="Young S.K."/>
            <person name="Zeng Q."/>
            <person name="Koehrsen M."/>
            <person name="Haas B."/>
            <person name="Borodovsky M."/>
            <person name="Guigo R."/>
            <person name="Alvarado L."/>
            <person name="Berlin A."/>
            <person name="Borenstein D."/>
            <person name="Chen Z."/>
            <person name="Engels R."/>
            <person name="Freedman E."/>
            <person name="Gellesch M."/>
            <person name="Goldberg J."/>
            <person name="Griggs A."/>
            <person name="Gujja S."/>
            <person name="Heiman D."/>
            <person name="Hepburn T."/>
            <person name="Howarth C."/>
            <person name="Jen D."/>
            <person name="Larson L."/>
            <person name="Lewis B."/>
            <person name="Mehta T."/>
            <person name="Park D."/>
            <person name="Pearson M."/>
            <person name="Roberts A."/>
            <person name="Saif S."/>
            <person name="Shenoy N."/>
            <person name="Sisk P."/>
            <person name="Stolte C."/>
            <person name="Sykes S."/>
            <person name="Walk T."/>
            <person name="White J."/>
            <person name="Yandava C."/>
            <person name="Burger G."/>
            <person name="Gray M.W."/>
            <person name="Holland P.W.H."/>
            <person name="King N."/>
            <person name="Lang F.B.F."/>
            <person name="Roger A.J."/>
            <person name="Ruiz-Trillo I."/>
            <person name="Lander E."/>
            <person name="Nusbaum C."/>
        </authorList>
    </citation>
    <scope>NUCLEOTIDE SEQUENCE [LARGE SCALE GENOMIC DNA]</scope>
    <source>
        <strain evidence="4">ATCC 38327</strain>
    </source>
</reference>
<feature type="region of interest" description="Disordered" evidence="1">
    <location>
        <begin position="202"/>
        <end position="228"/>
    </location>
</feature>
<keyword evidence="2" id="KW-0472">Membrane</keyword>
<dbReference type="EMBL" id="GG745333">
    <property type="protein sequence ID" value="KNE58791.1"/>
    <property type="molecule type" value="Genomic_DNA"/>
</dbReference>
<feature type="region of interest" description="Disordered" evidence="1">
    <location>
        <begin position="273"/>
        <end position="307"/>
    </location>
</feature>
<dbReference type="CDD" id="cd12087">
    <property type="entry name" value="TM_EGFR-like"/>
    <property type="match status" value="1"/>
</dbReference>
<keyword evidence="2" id="KW-0812">Transmembrane</keyword>
<feature type="compositionally biased region" description="Low complexity" evidence="1">
    <location>
        <begin position="417"/>
        <end position="431"/>
    </location>
</feature>
<evidence type="ECO:0000313" key="4">
    <source>
        <dbReference type="Proteomes" id="UP000054350"/>
    </source>
</evidence>